<dbReference type="Proteomes" id="UP001146505">
    <property type="component" value="Unassembled WGS sequence"/>
</dbReference>
<dbReference type="CDD" id="cd11336">
    <property type="entry name" value="AmyAc_MTSase"/>
    <property type="match status" value="1"/>
</dbReference>
<keyword evidence="3" id="KW-1185">Reference proteome</keyword>
<dbReference type="SMART" id="SM00642">
    <property type="entry name" value="Aamy"/>
    <property type="match status" value="1"/>
</dbReference>
<reference evidence="2" key="1">
    <citation type="submission" date="2022-02" db="EMBL/GenBank/DDBJ databases">
        <title>Corynebacterium sp. from urogenital microbiome.</title>
        <authorList>
            <person name="Cappelli E.A."/>
            <person name="Ribeiro T.G."/>
            <person name="Peixe L."/>
        </authorList>
    </citation>
    <scope>NUCLEOTIDE SEQUENCE</scope>
    <source>
        <strain evidence="2">C9Ua_112</strain>
    </source>
</reference>
<accession>A0A9X3M7H8</accession>
<dbReference type="GO" id="GO:0030980">
    <property type="term" value="P:alpha-glucan catabolic process"/>
    <property type="evidence" value="ECO:0007669"/>
    <property type="project" value="TreeGrafter"/>
</dbReference>
<dbReference type="SUPFAM" id="SSF51445">
    <property type="entry name" value="(Trans)glycosidases"/>
    <property type="match status" value="1"/>
</dbReference>
<dbReference type="InterPro" id="IPR013797">
    <property type="entry name" value="Maltooligo_trehalose_synth_4"/>
</dbReference>
<dbReference type="Pfam" id="PF00128">
    <property type="entry name" value="Alpha-amylase"/>
    <property type="match status" value="1"/>
</dbReference>
<dbReference type="InterPro" id="IPR017853">
    <property type="entry name" value="GH"/>
</dbReference>
<evidence type="ECO:0000259" key="1">
    <source>
        <dbReference type="SMART" id="SM00642"/>
    </source>
</evidence>
<proteinExistence type="predicted"/>
<gene>
    <name evidence="2" type="primary">treY</name>
    <name evidence="2" type="ORF">L8U58_07290</name>
</gene>
<dbReference type="GO" id="GO:0047470">
    <property type="term" value="F:(1,4)-alpha-D-glucan 1-alpha-D-glucosylmutase activity"/>
    <property type="evidence" value="ECO:0007669"/>
    <property type="project" value="TreeGrafter"/>
</dbReference>
<dbReference type="PANTHER" id="PTHR10357:SF216">
    <property type="entry name" value="MALTOOLIGOSYL TREHALOSE SYNTHASE-RELATED"/>
    <property type="match status" value="1"/>
</dbReference>
<dbReference type="InterPro" id="IPR012767">
    <property type="entry name" value="Trehalose_TreY"/>
</dbReference>
<dbReference type="Gene3D" id="3.20.20.80">
    <property type="entry name" value="Glycosidases"/>
    <property type="match status" value="1"/>
</dbReference>
<dbReference type="AlphaFoldDB" id="A0A9X3M7H8"/>
<sequence length="788" mass="87703">MSATYRLQLRGPGSDPAQAFTFADAEEHLPYFSRLGVSHLYLSPVMQSPKASTHGYDVTNPSTINPELGGIEGLRSLADKAHELGIKLLLDIVPNHVGVDDPQLNPWWWDLLKKGKESEYADYFDVDWSEDNGAGGRLGLPVLGSEEDVAELRIEEGAEAGADGEGTEPVLCYYDNRFPIAEGTLGGTPQEVHDRQHYRLMYWRDGVINYRRFFSINGLAGLRQEDPVVFEHSHRILNQLIAANIIDGVRVDHPDGLADPFNYLKQLRKLIGEDRWLLVEKILGVTEPLDPRLTVDGTTGYDALRELDGVFVHRPAVGTMGELALDMTGSKWDAEAFDNAEYELKSEVAGQELAAEVRRLARAIRSDNWSTSGEAVSDKELRDTLIELIAAMPVYRADYESLSRVTSTVIAQMIIRYPERADALDLIATALISRGEANVRFAQVCGAVMAKGVEDTAFYRGSRLVSLQEVGGAPGRFGVSPAEFHLLQAERARLWPKAMTTLTTHDTKRGEDVRSRISCITESAERFAELCDGIEYTDGGTCHFLLQNMIGVWPVDGNVSNELRERLHAYAEKAMREAGVHTTWFDVNEEFETSIHQWIDATIDNHGEDITAFVAQIAPAAEMVSLSKKLLHIMGPGIPDIYQGTEFFTDSLVDPDNRRPVDFAERLEALDRVSRGDVRDKDDERLYLIATALQIRNQFELDNASYLPVMATGTMERHVLGTLRGDDVITLVTRRPLDILRDGWADTTVALPEGVWEDRLSGSMWEGEVPLASLFSERGQAILTRMGA</sequence>
<dbReference type="Gene3D" id="3.30.1590.10">
    <property type="entry name" value="Maltooligosyl trehalose synthase, domain 2"/>
    <property type="match status" value="1"/>
</dbReference>
<feature type="domain" description="Glycosyl hydrolase family 13 catalytic" evidence="1">
    <location>
        <begin position="18"/>
        <end position="679"/>
    </location>
</feature>
<comment type="caution">
    <text evidence="2">The sequence shown here is derived from an EMBL/GenBank/DDBJ whole genome shotgun (WGS) entry which is preliminary data.</text>
</comment>
<dbReference type="EMBL" id="JAKMUV010000008">
    <property type="protein sequence ID" value="MCZ9305327.1"/>
    <property type="molecule type" value="Genomic_DNA"/>
</dbReference>
<dbReference type="GO" id="GO:0005992">
    <property type="term" value="P:trehalose biosynthetic process"/>
    <property type="evidence" value="ECO:0007669"/>
    <property type="project" value="TreeGrafter"/>
</dbReference>
<organism evidence="2 3">
    <name type="scientific">Corynebacterium macclintockiae</name>
    <dbReference type="NCBI Taxonomy" id="2913501"/>
    <lineage>
        <taxon>Bacteria</taxon>
        <taxon>Bacillati</taxon>
        <taxon>Actinomycetota</taxon>
        <taxon>Actinomycetes</taxon>
        <taxon>Mycobacteriales</taxon>
        <taxon>Corynebacteriaceae</taxon>
        <taxon>Corynebacterium</taxon>
    </lineage>
</organism>
<dbReference type="InterPro" id="IPR006047">
    <property type="entry name" value="GH13_cat_dom"/>
</dbReference>
<dbReference type="Gene3D" id="1.10.150.200">
    <property type="entry name" value="Maltooligosyl trehalose synthase, domain 3"/>
    <property type="match status" value="1"/>
</dbReference>
<dbReference type="NCBIfam" id="TIGR02401">
    <property type="entry name" value="trehalose_TreY"/>
    <property type="match status" value="1"/>
</dbReference>
<dbReference type="RefSeq" id="WP_269955028.1">
    <property type="nucleotide sequence ID" value="NZ_JAKMUV010000008.1"/>
</dbReference>
<evidence type="ECO:0000313" key="3">
    <source>
        <dbReference type="Proteomes" id="UP001146505"/>
    </source>
</evidence>
<dbReference type="Gene3D" id="1.10.10.470">
    <property type="entry name" value="Maltooligosyl trehalose synthase, domain 4"/>
    <property type="match status" value="1"/>
</dbReference>
<dbReference type="GeneID" id="301813352"/>
<evidence type="ECO:0000313" key="2">
    <source>
        <dbReference type="EMBL" id="MCZ9305327.1"/>
    </source>
</evidence>
<name>A0A9X3M7H8_9CORY</name>
<protein>
    <submittedName>
        <fullName evidence="2">Malto-oligosyltrehalose synthase</fullName>
    </submittedName>
</protein>
<dbReference type="PANTHER" id="PTHR10357">
    <property type="entry name" value="ALPHA-AMYLASE FAMILY MEMBER"/>
    <property type="match status" value="1"/>
</dbReference>